<feature type="chain" id="PRO_5047028530" evidence="1">
    <location>
        <begin position="19"/>
        <end position="197"/>
    </location>
</feature>
<dbReference type="EMBL" id="JBHSFV010000013">
    <property type="protein sequence ID" value="MFC4635945.1"/>
    <property type="molecule type" value="Genomic_DNA"/>
</dbReference>
<name>A0ABV9I3X2_9FLAO</name>
<dbReference type="Proteomes" id="UP001596043">
    <property type="component" value="Unassembled WGS sequence"/>
</dbReference>
<gene>
    <name evidence="2" type="ORF">ACFO3O_18685</name>
</gene>
<accession>A0ABV9I3X2</accession>
<keyword evidence="1" id="KW-0732">Signal</keyword>
<evidence type="ECO:0000256" key="1">
    <source>
        <dbReference type="SAM" id="SignalP"/>
    </source>
</evidence>
<dbReference type="InterPro" id="IPR036249">
    <property type="entry name" value="Thioredoxin-like_sf"/>
</dbReference>
<reference evidence="3" key="1">
    <citation type="journal article" date="2019" name="Int. J. Syst. Evol. Microbiol.">
        <title>The Global Catalogue of Microorganisms (GCM) 10K type strain sequencing project: providing services to taxonomists for standard genome sequencing and annotation.</title>
        <authorList>
            <consortium name="The Broad Institute Genomics Platform"/>
            <consortium name="The Broad Institute Genome Sequencing Center for Infectious Disease"/>
            <person name="Wu L."/>
            <person name="Ma J."/>
        </authorList>
    </citation>
    <scope>NUCLEOTIDE SEQUENCE [LARGE SCALE GENOMIC DNA]</scope>
    <source>
        <strain evidence="3">YJ-61-S</strain>
    </source>
</reference>
<protein>
    <submittedName>
        <fullName evidence="2">Thioredoxin</fullName>
    </submittedName>
</protein>
<sequence>MKLNRILALVTLSFITLASCNQKKTEAKTQETPAVVTTEETEEFDLIDDNGDPIIFGVQERATLEKPPYKKWFDVGYKEHPLDTTTVAAIKEDLAKTNITVFMGTWCEDSQREVPAFYKVLDHVGIDASTVKLITITEGKDAPENLIKEHGIEYVPTIIFEKEGTELGRIVEYSIFSMEKDIQKILNGDGYKHPYAE</sequence>
<dbReference type="RefSeq" id="WP_379981665.1">
    <property type="nucleotide sequence ID" value="NZ_JBHSFV010000013.1"/>
</dbReference>
<evidence type="ECO:0000313" key="3">
    <source>
        <dbReference type="Proteomes" id="UP001596043"/>
    </source>
</evidence>
<keyword evidence="3" id="KW-1185">Reference proteome</keyword>
<comment type="caution">
    <text evidence="2">The sequence shown here is derived from an EMBL/GenBank/DDBJ whole genome shotgun (WGS) entry which is preliminary data.</text>
</comment>
<feature type="signal peptide" evidence="1">
    <location>
        <begin position="1"/>
        <end position="18"/>
    </location>
</feature>
<dbReference type="SUPFAM" id="SSF52833">
    <property type="entry name" value="Thioredoxin-like"/>
    <property type="match status" value="1"/>
</dbReference>
<dbReference type="PROSITE" id="PS51257">
    <property type="entry name" value="PROKAR_LIPOPROTEIN"/>
    <property type="match status" value="1"/>
</dbReference>
<dbReference type="Gene3D" id="3.40.30.10">
    <property type="entry name" value="Glutaredoxin"/>
    <property type="match status" value="1"/>
</dbReference>
<evidence type="ECO:0000313" key="2">
    <source>
        <dbReference type="EMBL" id="MFC4635945.1"/>
    </source>
</evidence>
<organism evidence="2 3">
    <name type="scientific">Dokdonia ponticola</name>
    <dbReference type="NCBI Taxonomy" id="2041041"/>
    <lineage>
        <taxon>Bacteria</taxon>
        <taxon>Pseudomonadati</taxon>
        <taxon>Bacteroidota</taxon>
        <taxon>Flavobacteriia</taxon>
        <taxon>Flavobacteriales</taxon>
        <taxon>Flavobacteriaceae</taxon>
        <taxon>Dokdonia</taxon>
    </lineage>
</organism>
<proteinExistence type="predicted"/>
<dbReference type="PROSITE" id="PS51354">
    <property type="entry name" value="GLUTAREDOXIN_2"/>
    <property type="match status" value="1"/>
</dbReference>